<name>A0A5D0UFP2_9ACTN</name>
<dbReference type="EMBL" id="VSFF01000003">
    <property type="protein sequence ID" value="TYC16435.1"/>
    <property type="molecule type" value="Genomic_DNA"/>
</dbReference>
<dbReference type="InterPro" id="IPR041698">
    <property type="entry name" value="Methyltransf_25"/>
</dbReference>
<dbReference type="OrthoDB" id="279734at2"/>
<dbReference type="GO" id="GO:0032259">
    <property type="term" value="P:methylation"/>
    <property type="evidence" value="ECO:0007669"/>
    <property type="project" value="UniProtKB-KW"/>
</dbReference>
<protein>
    <submittedName>
        <fullName evidence="3">Class I SAM-dependent methyltransferase</fullName>
    </submittedName>
</protein>
<reference evidence="3 4" key="1">
    <citation type="submission" date="2019-08" db="EMBL/GenBank/DDBJ databases">
        <title>Actinomadura sp. nov. CYP1-5 isolated from mountain soil.</title>
        <authorList>
            <person name="Songsumanus A."/>
            <person name="Kuncharoen N."/>
            <person name="Kudo T."/>
            <person name="Yuki M."/>
            <person name="Igarashi Y."/>
            <person name="Tanasupawat S."/>
        </authorList>
    </citation>
    <scope>NUCLEOTIDE SEQUENCE [LARGE SCALE GENOMIC DNA]</scope>
    <source>
        <strain evidence="3 4">GKU157</strain>
    </source>
</reference>
<gene>
    <name evidence="3" type="ORF">FXF65_07450</name>
</gene>
<dbReference type="CDD" id="cd02440">
    <property type="entry name" value="AdoMet_MTases"/>
    <property type="match status" value="1"/>
</dbReference>
<dbReference type="SUPFAM" id="SSF53335">
    <property type="entry name" value="S-adenosyl-L-methionine-dependent methyltransferases"/>
    <property type="match status" value="1"/>
</dbReference>
<feature type="domain" description="Methyltransferase" evidence="2">
    <location>
        <begin position="80"/>
        <end position="166"/>
    </location>
</feature>
<dbReference type="Pfam" id="PF13649">
    <property type="entry name" value="Methyltransf_25"/>
    <property type="match status" value="1"/>
</dbReference>
<keyword evidence="3" id="KW-0489">Methyltransferase</keyword>
<sequence>MNETACMPTGPRPHGATPDDGYGALLRDAHAAGPRRGTHLQIIERDDGFVSIEDAYRYFTRPDEWLPVERQAVALATGRVLDIGCAAGRHMLALTGDHETVGLDPSPGAVAVAREQGLDVRIGTVTEPGDVGTFDTLLMLGGNLGLLGSREHAPDVLDSLTRLARPDARLLAIGHDPHTAAPEHRAYHQRNRECGRMPGQVRMRVRYKTWTSEWFDRLLLSPDELRHLLTGSAWTLQTATRSPGTGFYLAELTCNP</sequence>
<dbReference type="Proteomes" id="UP000322634">
    <property type="component" value="Unassembled WGS sequence"/>
</dbReference>
<evidence type="ECO:0000256" key="1">
    <source>
        <dbReference type="SAM" id="MobiDB-lite"/>
    </source>
</evidence>
<dbReference type="GO" id="GO:0008168">
    <property type="term" value="F:methyltransferase activity"/>
    <property type="evidence" value="ECO:0007669"/>
    <property type="project" value="UniProtKB-KW"/>
</dbReference>
<evidence type="ECO:0000259" key="2">
    <source>
        <dbReference type="Pfam" id="PF13649"/>
    </source>
</evidence>
<keyword evidence="4" id="KW-1185">Reference proteome</keyword>
<dbReference type="Gene3D" id="3.40.50.150">
    <property type="entry name" value="Vaccinia Virus protein VP39"/>
    <property type="match status" value="1"/>
</dbReference>
<dbReference type="RefSeq" id="WP_148348990.1">
    <property type="nucleotide sequence ID" value="NZ_JBHSBF010000020.1"/>
</dbReference>
<evidence type="ECO:0000313" key="4">
    <source>
        <dbReference type="Proteomes" id="UP000322634"/>
    </source>
</evidence>
<dbReference type="InterPro" id="IPR029063">
    <property type="entry name" value="SAM-dependent_MTases_sf"/>
</dbReference>
<feature type="region of interest" description="Disordered" evidence="1">
    <location>
        <begin position="1"/>
        <end position="20"/>
    </location>
</feature>
<organism evidence="3 4">
    <name type="scientific">Actinomadura syzygii</name>
    <dbReference type="NCBI Taxonomy" id="1427538"/>
    <lineage>
        <taxon>Bacteria</taxon>
        <taxon>Bacillati</taxon>
        <taxon>Actinomycetota</taxon>
        <taxon>Actinomycetes</taxon>
        <taxon>Streptosporangiales</taxon>
        <taxon>Thermomonosporaceae</taxon>
        <taxon>Actinomadura</taxon>
    </lineage>
</organism>
<comment type="caution">
    <text evidence="3">The sequence shown here is derived from an EMBL/GenBank/DDBJ whole genome shotgun (WGS) entry which is preliminary data.</text>
</comment>
<accession>A0A5D0UFP2</accession>
<keyword evidence="3" id="KW-0808">Transferase</keyword>
<dbReference type="AlphaFoldDB" id="A0A5D0UFP2"/>
<evidence type="ECO:0000313" key="3">
    <source>
        <dbReference type="EMBL" id="TYC16435.1"/>
    </source>
</evidence>
<proteinExistence type="predicted"/>